<gene>
    <name evidence="2" type="ORF">AYP69_00075</name>
</gene>
<proteinExistence type="predicted"/>
<dbReference type="PANTHER" id="PTHR30543">
    <property type="entry name" value="CHROMATE REDUCTASE"/>
    <property type="match status" value="1"/>
</dbReference>
<dbReference type="InterPro" id="IPR050712">
    <property type="entry name" value="NAD(P)H-dep_reductase"/>
</dbReference>
<evidence type="ECO:0000313" key="3">
    <source>
        <dbReference type="Proteomes" id="UP000215261"/>
    </source>
</evidence>
<dbReference type="GO" id="GO:0005829">
    <property type="term" value="C:cytosol"/>
    <property type="evidence" value="ECO:0007669"/>
    <property type="project" value="TreeGrafter"/>
</dbReference>
<sequence>MEKLNLVGIVGTNAEKSTNRTLLKFMQKHFATQAELTLIEVKDLPFFDKPASHEAPAAVAAINQAVAQADGVIIATPEYDHTIPAPLTNLLEWFAYTAKPLQDKPVMIVGASYGGLGTSRAQNHLRQILNAPELRALVLPGREFLLGHSLQAFDEEANLLVDEKVAQLESYFADFAAFVTRVKA</sequence>
<dbReference type="Proteomes" id="UP000215261">
    <property type="component" value="Unassembled WGS sequence"/>
</dbReference>
<dbReference type="InterPro" id="IPR005025">
    <property type="entry name" value="FMN_Rdtase-like_dom"/>
</dbReference>
<organism evidence="2 3">
    <name type="scientific">Ligilactobacillus agilis</name>
    <dbReference type="NCBI Taxonomy" id="1601"/>
    <lineage>
        <taxon>Bacteria</taxon>
        <taxon>Bacillati</taxon>
        <taxon>Bacillota</taxon>
        <taxon>Bacilli</taxon>
        <taxon>Lactobacillales</taxon>
        <taxon>Lactobacillaceae</taxon>
        <taxon>Ligilactobacillus</taxon>
    </lineage>
</organism>
<dbReference type="SUPFAM" id="SSF52218">
    <property type="entry name" value="Flavoproteins"/>
    <property type="match status" value="1"/>
</dbReference>
<name>A0A231QK93_9LACO</name>
<evidence type="ECO:0000259" key="1">
    <source>
        <dbReference type="Pfam" id="PF03358"/>
    </source>
</evidence>
<dbReference type="Pfam" id="PF03358">
    <property type="entry name" value="FMN_red"/>
    <property type="match status" value="1"/>
</dbReference>
<dbReference type="PANTHER" id="PTHR30543:SF21">
    <property type="entry name" value="NAD(P)H-DEPENDENT FMN REDUCTASE LOT6"/>
    <property type="match status" value="1"/>
</dbReference>
<dbReference type="GO" id="GO:0016491">
    <property type="term" value="F:oxidoreductase activity"/>
    <property type="evidence" value="ECO:0007669"/>
    <property type="project" value="InterPro"/>
</dbReference>
<dbReference type="RefSeq" id="WP_089145127.1">
    <property type="nucleotide sequence ID" value="NZ_LUGD01000082.1"/>
</dbReference>
<protein>
    <submittedName>
        <fullName evidence="2">NADPH-dependent FMN reductase</fullName>
    </submittedName>
</protein>
<comment type="caution">
    <text evidence="2">The sequence shown here is derived from an EMBL/GenBank/DDBJ whole genome shotgun (WGS) entry which is preliminary data.</text>
</comment>
<dbReference type="GO" id="GO:0010181">
    <property type="term" value="F:FMN binding"/>
    <property type="evidence" value="ECO:0007669"/>
    <property type="project" value="TreeGrafter"/>
</dbReference>
<accession>A0A231QK93</accession>
<reference evidence="2 3" key="1">
    <citation type="submission" date="2016-03" db="EMBL/GenBank/DDBJ databases">
        <title>Sequencing of Lactobacillus Species from Commercial Turkeys.</title>
        <authorList>
            <person name="Johnson T.J."/>
            <person name="Youmans B.P."/>
            <person name="Case K.A."/>
        </authorList>
    </citation>
    <scope>NUCLEOTIDE SEQUENCE [LARGE SCALE GENOMIC DNA]</scope>
    <source>
        <strain evidence="2 3">UMNLA1</strain>
    </source>
</reference>
<dbReference type="Gene3D" id="3.40.50.360">
    <property type="match status" value="1"/>
</dbReference>
<feature type="domain" description="NADPH-dependent FMN reductase-like" evidence="1">
    <location>
        <begin position="5"/>
        <end position="149"/>
    </location>
</feature>
<dbReference type="AlphaFoldDB" id="A0A231QK93"/>
<evidence type="ECO:0000313" key="2">
    <source>
        <dbReference type="EMBL" id="OXS41384.1"/>
    </source>
</evidence>
<dbReference type="EMBL" id="LUGO01000031">
    <property type="protein sequence ID" value="OXS41384.1"/>
    <property type="molecule type" value="Genomic_DNA"/>
</dbReference>
<dbReference type="InterPro" id="IPR029039">
    <property type="entry name" value="Flavoprotein-like_sf"/>
</dbReference>